<dbReference type="SUPFAM" id="SSF159270">
    <property type="entry name" value="YmcC-like"/>
    <property type="match status" value="1"/>
</dbReference>
<dbReference type="Pfam" id="PF11102">
    <property type="entry name" value="YjbF"/>
    <property type="match status" value="1"/>
</dbReference>
<dbReference type="InterPro" id="IPR023373">
    <property type="entry name" value="YmcC_sf"/>
</dbReference>
<dbReference type="AlphaFoldDB" id="A0A250B2H1"/>
<dbReference type="KEGG" id="gqu:AWC35_13495"/>
<dbReference type="EMBL" id="CP014136">
    <property type="protein sequence ID" value="ATA20266.1"/>
    <property type="molecule type" value="Genomic_DNA"/>
</dbReference>
<sequence>MFESSGVELTDQEIQDLSRPSVYVSINHQPQIMMVLGALENGEEKWVSQDRTLMTLRHGRLVKTLGWHDNLTSVSNLEQDPLAAPLRIIDGNRWLRQIAWTENNQTRYGLAESTFQRQEDEALTIGGQRKTYRVIEEQVAVSSLNKNWENRFWVDPQTGVVIKSEQYLGADYFPVEITLLKQRDNEKN</sequence>
<protein>
    <recommendedName>
        <fullName evidence="3">YjbF family lipoprotein</fullName>
    </recommendedName>
</protein>
<keyword evidence="2" id="KW-1185">Reference proteome</keyword>
<reference evidence="1 2" key="1">
    <citation type="submission" date="2016-01" db="EMBL/GenBank/DDBJ databases">
        <authorList>
            <person name="Oliw E.H."/>
        </authorList>
    </citation>
    <scope>NUCLEOTIDE SEQUENCE [LARGE SCALE GENOMIC DNA]</scope>
    <source>
        <strain evidence="1 2">FRB97</strain>
    </source>
</reference>
<accession>A0A250B2H1</accession>
<gene>
    <name evidence="1" type="ORF">AWC35_13495</name>
</gene>
<organism evidence="1 2">
    <name type="scientific">Gibbsiella quercinecans</name>
    <dbReference type="NCBI Taxonomy" id="929813"/>
    <lineage>
        <taxon>Bacteria</taxon>
        <taxon>Pseudomonadati</taxon>
        <taxon>Pseudomonadota</taxon>
        <taxon>Gammaproteobacteria</taxon>
        <taxon>Enterobacterales</taxon>
        <taxon>Yersiniaceae</taxon>
        <taxon>Gibbsiella</taxon>
    </lineage>
</organism>
<evidence type="ECO:0000313" key="1">
    <source>
        <dbReference type="EMBL" id="ATA20266.1"/>
    </source>
</evidence>
<dbReference type="InterPro" id="IPR021308">
    <property type="entry name" value="GfcB"/>
</dbReference>
<proteinExistence type="predicted"/>
<name>A0A250B2H1_9GAMM</name>
<dbReference type="Proteomes" id="UP000217182">
    <property type="component" value="Chromosome"/>
</dbReference>
<evidence type="ECO:0000313" key="2">
    <source>
        <dbReference type="Proteomes" id="UP000217182"/>
    </source>
</evidence>
<dbReference type="Gene3D" id="2.40.360.10">
    <property type="entry name" value="YmcC-like"/>
    <property type="match status" value="1"/>
</dbReference>
<evidence type="ECO:0008006" key="3">
    <source>
        <dbReference type="Google" id="ProtNLM"/>
    </source>
</evidence>